<reference evidence="1" key="2">
    <citation type="journal article" date="2015" name="Fish Shellfish Immunol.">
        <title>Early steps in the European eel (Anguilla anguilla)-Vibrio vulnificus interaction in the gills: Role of the RtxA13 toxin.</title>
        <authorList>
            <person name="Callol A."/>
            <person name="Pajuelo D."/>
            <person name="Ebbesson L."/>
            <person name="Teles M."/>
            <person name="MacKenzie S."/>
            <person name="Amaro C."/>
        </authorList>
    </citation>
    <scope>NUCLEOTIDE SEQUENCE</scope>
</reference>
<sequence length="48" mass="5287">MFSTNVHLSSPPQTKYLYTPESNVQGPPVCVIRGLSLEVSRVSSGFYL</sequence>
<name>A0A0E9SV45_ANGAN</name>
<protein>
    <submittedName>
        <fullName evidence="1">Uncharacterized protein</fullName>
    </submittedName>
</protein>
<dbReference type="AlphaFoldDB" id="A0A0E9SV45"/>
<dbReference type="EMBL" id="GBXM01064062">
    <property type="protein sequence ID" value="JAH44515.1"/>
    <property type="molecule type" value="Transcribed_RNA"/>
</dbReference>
<accession>A0A0E9SV45</accession>
<proteinExistence type="predicted"/>
<evidence type="ECO:0000313" key="1">
    <source>
        <dbReference type="EMBL" id="JAH44515.1"/>
    </source>
</evidence>
<organism evidence="1">
    <name type="scientific">Anguilla anguilla</name>
    <name type="common">European freshwater eel</name>
    <name type="synonym">Muraena anguilla</name>
    <dbReference type="NCBI Taxonomy" id="7936"/>
    <lineage>
        <taxon>Eukaryota</taxon>
        <taxon>Metazoa</taxon>
        <taxon>Chordata</taxon>
        <taxon>Craniata</taxon>
        <taxon>Vertebrata</taxon>
        <taxon>Euteleostomi</taxon>
        <taxon>Actinopterygii</taxon>
        <taxon>Neopterygii</taxon>
        <taxon>Teleostei</taxon>
        <taxon>Anguilliformes</taxon>
        <taxon>Anguillidae</taxon>
        <taxon>Anguilla</taxon>
    </lineage>
</organism>
<reference evidence="1" key="1">
    <citation type="submission" date="2014-11" db="EMBL/GenBank/DDBJ databases">
        <authorList>
            <person name="Amaro Gonzalez C."/>
        </authorList>
    </citation>
    <scope>NUCLEOTIDE SEQUENCE</scope>
</reference>